<gene>
    <name evidence="5" type="ORF">C7382_10210</name>
</gene>
<name>A0A2U1FPH9_9PORP</name>
<accession>A0A2U1FPH9</accession>
<evidence type="ECO:0000313" key="5">
    <source>
        <dbReference type="EMBL" id="PVZ13970.1"/>
    </source>
</evidence>
<dbReference type="GO" id="GO:0140664">
    <property type="term" value="F:ATP-dependent DNA damage sensor activity"/>
    <property type="evidence" value="ECO:0007669"/>
    <property type="project" value="InterPro"/>
</dbReference>
<dbReference type="GO" id="GO:0030983">
    <property type="term" value="F:mismatched DNA binding"/>
    <property type="evidence" value="ECO:0007669"/>
    <property type="project" value="InterPro"/>
</dbReference>
<dbReference type="RefSeq" id="WP_116678468.1">
    <property type="nucleotide sequence ID" value="NZ_QEKY01000002.1"/>
</dbReference>
<dbReference type="GeneID" id="94549913"/>
<dbReference type="SMART" id="SM00534">
    <property type="entry name" value="MUTSac"/>
    <property type="match status" value="1"/>
</dbReference>
<dbReference type="InterPro" id="IPR045076">
    <property type="entry name" value="MutS"/>
</dbReference>
<dbReference type="Proteomes" id="UP000245462">
    <property type="component" value="Unassembled WGS sequence"/>
</dbReference>
<dbReference type="GO" id="GO:0005524">
    <property type="term" value="F:ATP binding"/>
    <property type="evidence" value="ECO:0007669"/>
    <property type="project" value="UniProtKB-KW"/>
</dbReference>
<keyword evidence="3" id="KW-0238">DNA-binding</keyword>
<dbReference type="OrthoDB" id="9777812at2"/>
<sequence length="465" mass="52046">MKLREQINRISGLRYVTDELCIHSAAGRRCLMEQEWLTDKVAIEELLSRVDTAISFRSEIRKQRGIEEIAHKLTQLHDIKGTIQTLSHRTVCTDIDLFEVKYLAILNEDIRDLIRFYELEGISSPLPDLSHIVSVLDPEEKKIPHFYIYDAYSIKLKELRAQLKIETDEEKKSIIRNAGLEEEDVVRKQLSQHLSPHATSLETALEMLGALDLLLAKVELFVQLQWSRPRSAQQTTTLVGLVHPQVLCILGEKGDTFQPVDISIPKEPTLITGANMAGKSVLLQAVALAQTLYQYGFYVPAAKAEICPVDNVMLSLGDAQDIREGLSSYGAEMMYLSAIADEVKQGTTLLALVDEPARTTNPIEGEAIVGGLLSLLGKREVRALVTTHYGSIGIPCRRLKVRGFREDKVKLPLQVNALGKCVDYTLEEVSGNDVPREAIRIAEILGVNEDLMMECKQYLCNTRIA</sequence>
<feature type="domain" description="DNA mismatch repair proteins mutS family" evidence="4">
    <location>
        <begin position="266"/>
        <end position="460"/>
    </location>
</feature>
<dbReference type="Pfam" id="PF00488">
    <property type="entry name" value="MutS_V"/>
    <property type="match status" value="1"/>
</dbReference>
<dbReference type="InterPro" id="IPR027417">
    <property type="entry name" value="P-loop_NTPase"/>
</dbReference>
<dbReference type="GO" id="GO:0006298">
    <property type="term" value="P:mismatch repair"/>
    <property type="evidence" value="ECO:0007669"/>
    <property type="project" value="InterPro"/>
</dbReference>
<evidence type="ECO:0000256" key="1">
    <source>
        <dbReference type="ARBA" id="ARBA00022741"/>
    </source>
</evidence>
<evidence type="ECO:0000313" key="6">
    <source>
        <dbReference type="Proteomes" id="UP000245462"/>
    </source>
</evidence>
<dbReference type="PANTHER" id="PTHR11361">
    <property type="entry name" value="DNA MISMATCH REPAIR PROTEIN MUTS FAMILY MEMBER"/>
    <property type="match status" value="1"/>
</dbReference>
<proteinExistence type="predicted"/>
<dbReference type="Gene3D" id="3.40.50.300">
    <property type="entry name" value="P-loop containing nucleotide triphosphate hydrolases"/>
    <property type="match status" value="1"/>
</dbReference>
<dbReference type="AlphaFoldDB" id="A0A2U1FPH9"/>
<dbReference type="SUPFAM" id="SSF52540">
    <property type="entry name" value="P-loop containing nucleoside triphosphate hydrolases"/>
    <property type="match status" value="1"/>
</dbReference>
<evidence type="ECO:0000259" key="4">
    <source>
        <dbReference type="SMART" id="SM00534"/>
    </source>
</evidence>
<comment type="caution">
    <text evidence="5">The sequence shown here is derived from an EMBL/GenBank/DDBJ whole genome shotgun (WGS) entry which is preliminary data.</text>
</comment>
<reference evidence="5 6" key="1">
    <citation type="submission" date="2018-04" db="EMBL/GenBank/DDBJ databases">
        <title>Genomic Encyclopedia of Type Strains, Phase IV (KMG-IV): sequencing the most valuable type-strain genomes for metagenomic binning, comparative biology and taxonomic classification.</title>
        <authorList>
            <person name="Goeker M."/>
        </authorList>
    </citation>
    <scope>NUCLEOTIDE SEQUENCE [LARGE SCALE GENOMIC DNA]</scope>
    <source>
        <strain evidence="5 6">DSM 28520</strain>
    </source>
</reference>
<organism evidence="5 6">
    <name type="scientific">Porphyromonas loveana</name>
    <dbReference type="NCBI Taxonomy" id="1884669"/>
    <lineage>
        <taxon>Bacteria</taxon>
        <taxon>Pseudomonadati</taxon>
        <taxon>Bacteroidota</taxon>
        <taxon>Bacteroidia</taxon>
        <taxon>Bacteroidales</taxon>
        <taxon>Porphyromonadaceae</taxon>
        <taxon>Porphyromonas</taxon>
    </lineage>
</organism>
<keyword evidence="2" id="KW-0067">ATP-binding</keyword>
<protein>
    <submittedName>
        <fullName evidence="5">MutS-like protein</fullName>
    </submittedName>
</protein>
<dbReference type="InterPro" id="IPR000432">
    <property type="entry name" value="DNA_mismatch_repair_MutS_C"/>
</dbReference>
<evidence type="ECO:0000256" key="3">
    <source>
        <dbReference type="ARBA" id="ARBA00023125"/>
    </source>
</evidence>
<evidence type="ECO:0000256" key="2">
    <source>
        <dbReference type="ARBA" id="ARBA00022840"/>
    </source>
</evidence>
<dbReference type="EMBL" id="QEKY01000002">
    <property type="protein sequence ID" value="PVZ13970.1"/>
    <property type="molecule type" value="Genomic_DNA"/>
</dbReference>
<keyword evidence="6" id="KW-1185">Reference proteome</keyword>
<keyword evidence="1" id="KW-0547">Nucleotide-binding</keyword>